<organism evidence="3 4">
    <name type="scientific">Raphidocelis subcapitata</name>
    <dbReference type="NCBI Taxonomy" id="307507"/>
    <lineage>
        <taxon>Eukaryota</taxon>
        <taxon>Viridiplantae</taxon>
        <taxon>Chlorophyta</taxon>
        <taxon>core chlorophytes</taxon>
        <taxon>Chlorophyceae</taxon>
        <taxon>CS clade</taxon>
        <taxon>Sphaeropleales</taxon>
        <taxon>Selenastraceae</taxon>
        <taxon>Raphidocelis</taxon>
    </lineage>
</organism>
<reference evidence="3 4" key="1">
    <citation type="journal article" date="2018" name="Sci. Rep.">
        <title>Raphidocelis subcapitata (=Pseudokirchneriella subcapitata) provides an insight into genome evolution and environmental adaptations in the Sphaeropleales.</title>
        <authorList>
            <person name="Suzuki S."/>
            <person name="Yamaguchi H."/>
            <person name="Nakajima N."/>
            <person name="Kawachi M."/>
        </authorList>
    </citation>
    <scope>NUCLEOTIDE SEQUENCE [LARGE SCALE GENOMIC DNA]</scope>
    <source>
        <strain evidence="3 4">NIES-35</strain>
    </source>
</reference>
<comment type="caution">
    <text evidence="3">The sequence shown here is derived from an EMBL/GenBank/DDBJ whole genome shotgun (WGS) entry which is preliminary data.</text>
</comment>
<feature type="signal peptide" evidence="2">
    <location>
        <begin position="1"/>
        <end position="31"/>
    </location>
</feature>
<keyword evidence="2" id="KW-0732">Signal</keyword>
<evidence type="ECO:0000313" key="4">
    <source>
        <dbReference type="Proteomes" id="UP000247498"/>
    </source>
</evidence>
<feature type="region of interest" description="Disordered" evidence="1">
    <location>
        <begin position="355"/>
        <end position="396"/>
    </location>
</feature>
<dbReference type="EMBL" id="BDRX01000019">
    <property type="protein sequence ID" value="GBF90702.1"/>
    <property type="molecule type" value="Genomic_DNA"/>
</dbReference>
<feature type="chain" id="PRO_5016112910" evidence="2">
    <location>
        <begin position="32"/>
        <end position="396"/>
    </location>
</feature>
<feature type="compositionally biased region" description="Low complexity" evidence="1">
    <location>
        <begin position="302"/>
        <end position="312"/>
    </location>
</feature>
<feature type="region of interest" description="Disordered" evidence="1">
    <location>
        <begin position="285"/>
        <end position="314"/>
    </location>
</feature>
<protein>
    <submittedName>
        <fullName evidence="3">Uncharacterized protein</fullName>
    </submittedName>
</protein>
<proteinExistence type="predicted"/>
<evidence type="ECO:0000313" key="3">
    <source>
        <dbReference type="EMBL" id="GBF90702.1"/>
    </source>
</evidence>
<dbReference type="InParanoid" id="A0A2V0NVK1"/>
<keyword evidence="4" id="KW-1185">Reference proteome</keyword>
<evidence type="ECO:0000256" key="1">
    <source>
        <dbReference type="SAM" id="MobiDB-lite"/>
    </source>
</evidence>
<sequence length="396" mass="38126">MGRGCSTRRGRPLLLLLLLLLPLLAAGLSWAGPAAAAAPGPGAGHECAAAADDEAIVVLWTVTPLAPAGATGAASCVALSAAAVPLQLQPAVATPATPPNSGAAALVAPRAHHEICWPAVGSQPPAPMRIALPVKVPRERRAARRAMALSLWAEQPAGRGMRRWEAVLLLRPGASMASTATDMADASLRLSAIAPPLLAAAPVARATAAAAVAGAAAPPAFEDDDEDFFPFGGYGISTRAAPAAAAGSGGGALLRSGAAAVAARVRSAVGFEAAAGGPAGLLTLGPQLAGGAPEPPAPSPEPAGGDAPSPGAWLALSAGKAGRWTRDVAGRLRRASRIAAAAAAAAAAGAGGGAGVSGAAGLAPGGGAATGSGCDGELAEPLPPPLAEESLRPNIG</sequence>
<dbReference type="Proteomes" id="UP000247498">
    <property type="component" value="Unassembled WGS sequence"/>
</dbReference>
<feature type="compositionally biased region" description="Gly residues" evidence="1">
    <location>
        <begin position="355"/>
        <end position="374"/>
    </location>
</feature>
<dbReference type="AlphaFoldDB" id="A0A2V0NVK1"/>
<gene>
    <name evidence="3" type="ORF">Rsub_03003</name>
</gene>
<evidence type="ECO:0000256" key="2">
    <source>
        <dbReference type="SAM" id="SignalP"/>
    </source>
</evidence>
<accession>A0A2V0NVK1</accession>
<name>A0A2V0NVK1_9CHLO</name>